<name>A0A7W3ZMM9_9ACTN</name>
<organism evidence="2 5">
    <name type="scientific">Streptomyces alkaliterrae</name>
    <dbReference type="NCBI Taxonomy" id="2213162"/>
    <lineage>
        <taxon>Bacteria</taxon>
        <taxon>Bacillati</taxon>
        <taxon>Actinomycetota</taxon>
        <taxon>Actinomycetes</taxon>
        <taxon>Kitasatosporales</taxon>
        <taxon>Streptomycetaceae</taxon>
        <taxon>Streptomyces</taxon>
    </lineage>
</organism>
<evidence type="ECO:0000313" key="3">
    <source>
        <dbReference type="EMBL" id="MBB1258748.1"/>
    </source>
</evidence>
<dbReference type="AlphaFoldDB" id="A0A7W3ZMM9"/>
<evidence type="ECO:0000313" key="4">
    <source>
        <dbReference type="Proteomes" id="UP000517765"/>
    </source>
</evidence>
<dbReference type="Proteomes" id="UP000525686">
    <property type="component" value="Unassembled WGS sequence"/>
</dbReference>
<evidence type="ECO:0000313" key="5">
    <source>
        <dbReference type="Proteomes" id="UP000525686"/>
    </source>
</evidence>
<gene>
    <name evidence="2" type="ORF">H3146_12045</name>
    <name evidence="3" type="ORF">H3147_07880</name>
</gene>
<reference evidence="2" key="2">
    <citation type="journal article" name="Syst. Appl. Microbiol.">
        <title>Streptomyces alkaliterrae sp. nov., isolated from an alkaline soil, and emended descriptions of Streptomyces alkaliphilus, Streptomyces calidiresistens and Streptomyces durbertensis.</title>
        <authorList>
            <person name="Swiecimska M."/>
            <person name="Golinska P."/>
            <person name="Nouioui I."/>
            <person name="Wypij M."/>
            <person name="Rai M."/>
            <person name="Sangal V."/>
            <person name="Goodfellow M."/>
        </authorList>
    </citation>
    <scope>NUCLEOTIDE SEQUENCE</scope>
    <source>
        <strain evidence="2">OF3</strain>
        <strain evidence="3">OF8</strain>
    </source>
</reference>
<accession>A0A7W3ZMM9</accession>
<dbReference type="Proteomes" id="UP000517765">
    <property type="component" value="Unassembled WGS sequence"/>
</dbReference>
<proteinExistence type="predicted"/>
<dbReference type="EMBL" id="JABJXA010000032">
    <property type="protein sequence ID" value="MBB1258748.1"/>
    <property type="molecule type" value="Genomic_DNA"/>
</dbReference>
<comment type="caution">
    <text evidence="2">The sequence shown here is derived from an EMBL/GenBank/DDBJ whole genome shotgun (WGS) entry which is preliminary data.</text>
</comment>
<feature type="region of interest" description="Disordered" evidence="1">
    <location>
        <begin position="1"/>
        <end position="24"/>
    </location>
</feature>
<evidence type="ECO:0000313" key="2">
    <source>
        <dbReference type="EMBL" id="MBB1254094.1"/>
    </source>
</evidence>
<reference evidence="4 5" key="1">
    <citation type="submission" date="2020-05" db="EMBL/GenBank/DDBJ databases">
        <title>Classification of alakaliphilic streptomycetes isolated from an alkaline soil next to Lonar Crater, India and a proposal for the recognition of Streptomyces alkaliterrae sp. nov.</title>
        <authorList>
            <person name="Golinska P."/>
        </authorList>
    </citation>
    <scope>NUCLEOTIDE SEQUENCE [LARGE SCALE GENOMIC DNA]</scope>
    <source>
        <strain evidence="5">OF3</strain>
        <strain evidence="4">OF8</strain>
    </source>
</reference>
<dbReference type="RefSeq" id="WP_153507160.1">
    <property type="nucleotide sequence ID" value="NZ_JABJWZ010000088.1"/>
</dbReference>
<sequence length="49" mass="5343">MSAVARERPGHRRAAARSGQRREVRTMTVFHTSAYSAIGHLDHLQAAAG</sequence>
<evidence type="ECO:0000256" key="1">
    <source>
        <dbReference type="SAM" id="MobiDB-lite"/>
    </source>
</evidence>
<protein>
    <submittedName>
        <fullName evidence="2">Uncharacterized protein</fullName>
    </submittedName>
</protein>
<dbReference type="EMBL" id="JABJWZ010000088">
    <property type="protein sequence ID" value="MBB1254094.1"/>
    <property type="molecule type" value="Genomic_DNA"/>
</dbReference>